<dbReference type="EMBL" id="CH476621">
    <property type="protein sequence ID" value="EDN91259.1"/>
    <property type="molecule type" value="Genomic_DNA"/>
</dbReference>
<keyword evidence="2" id="KW-1185">Reference proteome</keyword>
<dbReference type="GeneID" id="5494451"/>
<evidence type="ECO:0000313" key="2">
    <source>
        <dbReference type="Proteomes" id="UP000001312"/>
    </source>
</evidence>
<proteinExistence type="predicted"/>
<dbReference type="InParanoid" id="A7E5T7"/>
<accession>A7E5T7</accession>
<dbReference type="Proteomes" id="UP000001312">
    <property type="component" value="Unassembled WGS sequence"/>
</dbReference>
<name>A7E5T7_SCLS1</name>
<dbReference type="RefSeq" id="XP_001598573.1">
    <property type="nucleotide sequence ID" value="XM_001598523.1"/>
</dbReference>
<reference evidence="2" key="1">
    <citation type="journal article" date="2011" name="PLoS Genet.">
        <title>Genomic analysis of the necrotrophic fungal pathogens Sclerotinia sclerotiorum and Botrytis cinerea.</title>
        <authorList>
            <person name="Amselem J."/>
            <person name="Cuomo C.A."/>
            <person name="van Kan J.A."/>
            <person name="Viaud M."/>
            <person name="Benito E.P."/>
            <person name="Couloux A."/>
            <person name="Coutinho P.M."/>
            <person name="de Vries R.P."/>
            <person name="Dyer P.S."/>
            <person name="Fillinger S."/>
            <person name="Fournier E."/>
            <person name="Gout L."/>
            <person name="Hahn M."/>
            <person name="Kohn L."/>
            <person name="Lapalu N."/>
            <person name="Plummer K.M."/>
            <person name="Pradier J.M."/>
            <person name="Quevillon E."/>
            <person name="Sharon A."/>
            <person name="Simon A."/>
            <person name="ten Have A."/>
            <person name="Tudzynski B."/>
            <person name="Tudzynski P."/>
            <person name="Wincker P."/>
            <person name="Andrew M."/>
            <person name="Anthouard V."/>
            <person name="Beever R.E."/>
            <person name="Beffa R."/>
            <person name="Benoit I."/>
            <person name="Bouzid O."/>
            <person name="Brault B."/>
            <person name="Chen Z."/>
            <person name="Choquer M."/>
            <person name="Collemare J."/>
            <person name="Cotton P."/>
            <person name="Danchin E.G."/>
            <person name="Da Silva C."/>
            <person name="Gautier A."/>
            <person name="Giraud C."/>
            <person name="Giraud T."/>
            <person name="Gonzalez C."/>
            <person name="Grossetete S."/>
            <person name="Guldener U."/>
            <person name="Henrissat B."/>
            <person name="Howlett B.J."/>
            <person name="Kodira C."/>
            <person name="Kretschmer M."/>
            <person name="Lappartient A."/>
            <person name="Leroch M."/>
            <person name="Levis C."/>
            <person name="Mauceli E."/>
            <person name="Neuveglise C."/>
            <person name="Oeser B."/>
            <person name="Pearson M."/>
            <person name="Poulain J."/>
            <person name="Poussereau N."/>
            <person name="Quesneville H."/>
            <person name="Rascle C."/>
            <person name="Schumacher J."/>
            <person name="Segurens B."/>
            <person name="Sexton A."/>
            <person name="Silva E."/>
            <person name="Sirven C."/>
            <person name="Soanes D.M."/>
            <person name="Talbot N.J."/>
            <person name="Templeton M."/>
            <person name="Yandava C."/>
            <person name="Yarden O."/>
            <person name="Zeng Q."/>
            <person name="Rollins J.A."/>
            <person name="Lebrun M.H."/>
            <person name="Dickman M."/>
        </authorList>
    </citation>
    <scope>NUCLEOTIDE SEQUENCE [LARGE SCALE GENOMIC DNA]</scope>
    <source>
        <strain evidence="2">ATCC 18683 / 1980 / Ss-1</strain>
    </source>
</reference>
<dbReference type="AlphaFoldDB" id="A7E5T7"/>
<dbReference type="HOGENOM" id="CLU_2484660_0_0_1"/>
<organism evidence="1 2">
    <name type="scientific">Sclerotinia sclerotiorum (strain ATCC 18683 / 1980 / Ss-1)</name>
    <name type="common">White mold</name>
    <name type="synonym">Whetzelinia sclerotiorum</name>
    <dbReference type="NCBI Taxonomy" id="665079"/>
    <lineage>
        <taxon>Eukaryota</taxon>
        <taxon>Fungi</taxon>
        <taxon>Dikarya</taxon>
        <taxon>Ascomycota</taxon>
        <taxon>Pezizomycotina</taxon>
        <taxon>Leotiomycetes</taxon>
        <taxon>Helotiales</taxon>
        <taxon>Sclerotiniaceae</taxon>
        <taxon>Sclerotinia</taxon>
    </lineage>
</organism>
<gene>
    <name evidence="1" type="ORF">SS1G_00662</name>
</gene>
<dbReference type="KEGG" id="ssl:SS1G_00662"/>
<evidence type="ECO:0000313" key="1">
    <source>
        <dbReference type="EMBL" id="EDN91259.1"/>
    </source>
</evidence>
<sequence length="87" mass="10683">MWKYYMQDMHTKRIIMETIDDFKVIVREFKSRLEIHLSFADLQRRTYGRGHLAKPRSENRYQCVRHRNYKTYECAKTGLDAIKVKRI</sequence>
<protein>
    <submittedName>
        <fullName evidence="1">Uncharacterized protein</fullName>
    </submittedName>
</protein>